<evidence type="ECO:0000313" key="8">
    <source>
        <dbReference type="Proteomes" id="UP000464378"/>
    </source>
</evidence>
<reference evidence="7" key="1">
    <citation type="submission" date="2019-04" db="EMBL/GenBank/DDBJ databases">
        <authorList>
            <consortium name="Science for Life Laboratories"/>
        </authorList>
    </citation>
    <scope>NUCLEOTIDE SEQUENCE</scope>
    <source>
        <strain evidence="7">MBLW1</strain>
    </source>
</reference>
<evidence type="ECO:0000256" key="3">
    <source>
        <dbReference type="PIRSR" id="PIRSR606225-1"/>
    </source>
</evidence>
<dbReference type="SUPFAM" id="SSF55174">
    <property type="entry name" value="Alpha-L RNA-binding motif"/>
    <property type="match status" value="1"/>
</dbReference>
<evidence type="ECO:0000256" key="2">
    <source>
        <dbReference type="ARBA" id="ARBA00023235"/>
    </source>
</evidence>
<feature type="compositionally biased region" description="Basic and acidic residues" evidence="5">
    <location>
        <begin position="477"/>
        <end position="524"/>
    </location>
</feature>
<dbReference type="Gene3D" id="3.10.290.10">
    <property type="entry name" value="RNA-binding S4 domain"/>
    <property type="match status" value="1"/>
</dbReference>
<proteinExistence type="inferred from homology"/>
<dbReference type="EMBL" id="LR586016">
    <property type="protein sequence ID" value="VIP04088.1"/>
    <property type="molecule type" value="Genomic_DNA"/>
</dbReference>
<dbReference type="NCBIfam" id="TIGR00005">
    <property type="entry name" value="rluA_subfam"/>
    <property type="match status" value="1"/>
</dbReference>
<evidence type="ECO:0000256" key="5">
    <source>
        <dbReference type="SAM" id="MobiDB-lite"/>
    </source>
</evidence>
<dbReference type="RefSeq" id="WP_162659216.1">
    <property type="nucleotide sequence ID" value="NZ_LR593887.1"/>
</dbReference>
<comment type="similarity">
    <text evidence="1">Belongs to the pseudouridine synthase RluA family.</text>
</comment>
<dbReference type="InterPro" id="IPR006224">
    <property type="entry name" value="PsdUridine_synth_RluA-like_CS"/>
</dbReference>
<dbReference type="Gene3D" id="3.30.2350.10">
    <property type="entry name" value="Pseudouridine synthase"/>
    <property type="match status" value="1"/>
</dbReference>
<sequence length="705" mass="80582">MTLPEPWTITDETAGVTLAAALRAQLPDQSWSQLKRLIEGRRVTIDDALCMDPARRVKTGEQIALRNKPIELEREATIDGLTIRYFDEHLIVVEKPSGISTVRHPAELEWNERRRGLSPTLDDLTQGALGQRLRRDPSSLQRLRIVQRLDKETSGLVVFARSIDAERELGRQFREHTVLRRYLAIVPGRVVPQVFRSHFVRDRGDGRRGSTTLPNIGKLAITHISIFEQLPNYTILECRLETGKTHQIRIHLSEAGHPVCGEPVYNRRINGDPIPDASDAPRLALHARELGFVHPISGLEMRWEMPLPPDLQAFVERLRGDTPLSQPLPTTRTEAIVPPRSAMTESATNPDSRPNNRPNRGVDNRPDIRREPRAEASEIARPKPRPAAGNRPGNSVRPVPTIRRAEAPRSRPLDQPPREDGNAAPAPRPRGPRINSERPPRDRRDAPRDDPRDDQATERPRGPRPNRRDLPPISPDETPRSDRAPRPPREERGDRPRRTDRRTESRTGERTERSGDAARADRPRSQSRPPRPTRTSDRERDRDTPPEVIPSEARRPRPPRADRPNRGQDGERPRTDRPSGERRTSRRTDDRPPRGDRPSRDNRENRPPRADRPRDDRPRSERPRTERPRAERPNSDRPPTDRPRTERPRDDRPRTERPRAERTGDAKPRSGDVRRGKPPRPSGDGAPPTPRQGPRPTPRPRKRPQ</sequence>
<dbReference type="EMBL" id="LR593887">
    <property type="protein sequence ID" value="VTS05543.1"/>
    <property type="molecule type" value="Genomic_DNA"/>
</dbReference>
<feature type="compositionally biased region" description="Basic and acidic residues" evidence="5">
    <location>
        <begin position="534"/>
        <end position="545"/>
    </location>
</feature>
<evidence type="ECO:0000259" key="6">
    <source>
        <dbReference type="Pfam" id="PF00849"/>
    </source>
</evidence>
<dbReference type="InParanoid" id="A0A6C2YR15"/>
<dbReference type="GO" id="GO:0000455">
    <property type="term" value="P:enzyme-directed rRNA pseudouridine synthesis"/>
    <property type="evidence" value="ECO:0007669"/>
    <property type="project" value="TreeGrafter"/>
</dbReference>
<evidence type="ECO:0000256" key="4">
    <source>
        <dbReference type="PROSITE-ProRule" id="PRU00182"/>
    </source>
</evidence>
<keyword evidence="4" id="KW-0694">RNA-binding</keyword>
<feature type="active site" evidence="3">
    <location>
        <position position="150"/>
    </location>
</feature>
<dbReference type="PANTHER" id="PTHR21600">
    <property type="entry name" value="MITOCHONDRIAL RNA PSEUDOURIDINE SYNTHASE"/>
    <property type="match status" value="1"/>
</dbReference>
<dbReference type="InterPro" id="IPR050188">
    <property type="entry name" value="RluA_PseudoU_synthase"/>
</dbReference>
<feature type="compositionally biased region" description="Polar residues" evidence="5">
    <location>
        <begin position="323"/>
        <end position="333"/>
    </location>
</feature>
<dbReference type="InterPro" id="IPR020103">
    <property type="entry name" value="PsdUridine_synth_cat_dom_sf"/>
</dbReference>
<dbReference type="InterPro" id="IPR006145">
    <property type="entry name" value="PsdUridine_synth_RsuA/RluA"/>
</dbReference>
<dbReference type="PROSITE" id="PS50889">
    <property type="entry name" value="S4"/>
    <property type="match status" value="1"/>
</dbReference>
<protein>
    <recommendedName>
        <fullName evidence="6">Pseudouridine synthase RsuA/RluA-like domain-containing protein</fullName>
    </recommendedName>
</protein>
<dbReference type="Proteomes" id="UP000464378">
    <property type="component" value="Chromosome"/>
</dbReference>
<feature type="compositionally biased region" description="Low complexity" evidence="5">
    <location>
        <begin position="349"/>
        <end position="359"/>
    </location>
</feature>
<name>A0A6C2YR15_9BACT</name>
<dbReference type="PANTHER" id="PTHR21600:SF87">
    <property type="entry name" value="RNA PSEUDOURIDYLATE SYNTHASE DOMAIN-CONTAINING PROTEIN 1"/>
    <property type="match status" value="1"/>
</dbReference>
<feature type="compositionally biased region" description="Basic and acidic residues" evidence="5">
    <location>
        <begin position="403"/>
        <end position="421"/>
    </location>
</feature>
<feature type="compositionally biased region" description="Basic and acidic residues" evidence="5">
    <location>
        <begin position="435"/>
        <end position="470"/>
    </location>
</feature>
<feature type="compositionally biased region" description="Pro residues" evidence="5">
    <location>
        <begin position="687"/>
        <end position="697"/>
    </location>
</feature>
<dbReference type="SUPFAM" id="SSF55120">
    <property type="entry name" value="Pseudouridine synthase"/>
    <property type="match status" value="1"/>
</dbReference>
<dbReference type="GO" id="GO:0140098">
    <property type="term" value="F:catalytic activity, acting on RNA"/>
    <property type="evidence" value="ECO:0007669"/>
    <property type="project" value="UniProtKB-ARBA"/>
</dbReference>
<feature type="compositionally biased region" description="Basic and acidic residues" evidence="5">
    <location>
        <begin position="552"/>
        <end position="675"/>
    </location>
</feature>
<dbReference type="KEGG" id="tim:GMBLW1_51050"/>
<dbReference type="InterPro" id="IPR036986">
    <property type="entry name" value="S4_RNA-bd_sf"/>
</dbReference>
<keyword evidence="2" id="KW-0413">Isomerase</keyword>
<feature type="compositionally biased region" description="Basic and acidic residues" evidence="5">
    <location>
        <begin position="360"/>
        <end position="381"/>
    </location>
</feature>
<keyword evidence="8" id="KW-1185">Reference proteome</keyword>
<dbReference type="InterPro" id="IPR006225">
    <property type="entry name" value="PsdUridine_synth_RluC/D"/>
</dbReference>
<dbReference type="AlphaFoldDB" id="A0A6C2YR15"/>
<dbReference type="CDD" id="cd02869">
    <property type="entry name" value="PseudoU_synth_RluA_like"/>
    <property type="match status" value="1"/>
</dbReference>
<accession>A0A6C2YR15</accession>
<gene>
    <name evidence="7" type="ORF">GMBLW1_51050</name>
</gene>
<dbReference type="GO" id="GO:0009982">
    <property type="term" value="F:pseudouridine synthase activity"/>
    <property type="evidence" value="ECO:0007669"/>
    <property type="project" value="InterPro"/>
</dbReference>
<dbReference type="PROSITE" id="PS01129">
    <property type="entry name" value="PSI_RLU"/>
    <property type="match status" value="1"/>
</dbReference>
<feature type="region of interest" description="Disordered" evidence="5">
    <location>
        <begin position="320"/>
        <end position="705"/>
    </location>
</feature>
<organism evidence="7">
    <name type="scientific">Tuwongella immobilis</name>
    <dbReference type="NCBI Taxonomy" id="692036"/>
    <lineage>
        <taxon>Bacteria</taxon>
        <taxon>Pseudomonadati</taxon>
        <taxon>Planctomycetota</taxon>
        <taxon>Planctomycetia</taxon>
        <taxon>Gemmatales</taxon>
        <taxon>Gemmataceae</taxon>
        <taxon>Tuwongella</taxon>
    </lineage>
</organism>
<evidence type="ECO:0000256" key="1">
    <source>
        <dbReference type="ARBA" id="ARBA00010876"/>
    </source>
</evidence>
<dbReference type="GO" id="GO:0003723">
    <property type="term" value="F:RNA binding"/>
    <property type="evidence" value="ECO:0007669"/>
    <property type="project" value="UniProtKB-KW"/>
</dbReference>
<dbReference type="Pfam" id="PF00849">
    <property type="entry name" value="PseudoU_synth_2"/>
    <property type="match status" value="1"/>
</dbReference>
<evidence type="ECO:0000313" key="7">
    <source>
        <dbReference type="EMBL" id="VIP04088.1"/>
    </source>
</evidence>
<feature type="domain" description="Pseudouridine synthase RsuA/RluA-like" evidence="6">
    <location>
        <begin position="89"/>
        <end position="253"/>
    </location>
</feature>